<accession>A0A2S4PNY6</accession>
<protein>
    <recommendedName>
        <fullName evidence="1">Calmodulin</fullName>
    </recommendedName>
</protein>
<evidence type="ECO:0000313" key="6">
    <source>
        <dbReference type="Proteomes" id="UP000237438"/>
    </source>
</evidence>
<evidence type="ECO:0000256" key="3">
    <source>
        <dbReference type="ARBA" id="ARBA00022837"/>
    </source>
</evidence>
<organism evidence="5 6">
    <name type="scientific">Erysiphe pulchra</name>
    <dbReference type="NCBI Taxonomy" id="225359"/>
    <lineage>
        <taxon>Eukaryota</taxon>
        <taxon>Fungi</taxon>
        <taxon>Dikarya</taxon>
        <taxon>Ascomycota</taxon>
        <taxon>Pezizomycotina</taxon>
        <taxon>Leotiomycetes</taxon>
        <taxon>Erysiphales</taxon>
        <taxon>Erysiphaceae</taxon>
        <taxon>Erysiphe</taxon>
    </lineage>
</organism>
<evidence type="ECO:0000256" key="2">
    <source>
        <dbReference type="ARBA" id="ARBA00022737"/>
    </source>
</evidence>
<feature type="compositionally biased region" description="Low complexity" evidence="4">
    <location>
        <begin position="15"/>
        <end position="31"/>
    </location>
</feature>
<dbReference type="Gene3D" id="1.10.238.10">
    <property type="entry name" value="EF-hand"/>
    <property type="match status" value="2"/>
</dbReference>
<feature type="region of interest" description="Disordered" evidence="4">
    <location>
        <begin position="118"/>
        <end position="147"/>
    </location>
</feature>
<dbReference type="PANTHER" id="PTHR23048:SF59">
    <property type="entry name" value="EF-HAND SUPERFAMILY PROTEIN"/>
    <property type="match status" value="1"/>
</dbReference>
<feature type="compositionally biased region" description="Low complexity" evidence="4">
    <location>
        <begin position="118"/>
        <end position="129"/>
    </location>
</feature>
<comment type="caution">
    <text evidence="5">The sequence shown here is derived from an EMBL/GenBank/DDBJ whole genome shotgun (WGS) entry which is preliminary data.</text>
</comment>
<gene>
    <name evidence="5" type="ORF">EPUL_005184</name>
</gene>
<evidence type="ECO:0000313" key="5">
    <source>
        <dbReference type="EMBL" id="POS83750.1"/>
    </source>
</evidence>
<feature type="compositionally biased region" description="Acidic residues" evidence="4">
    <location>
        <begin position="1"/>
        <end position="14"/>
    </location>
</feature>
<dbReference type="GO" id="GO:0016460">
    <property type="term" value="C:myosin II complex"/>
    <property type="evidence" value="ECO:0007669"/>
    <property type="project" value="TreeGrafter"/>
</dbReference>
<keyword evidence="3" id="KW-0106">Calcium</keyword>
<feature type="region of interest" description="Disordered" evidence="4">
    <location>
        <begin position="1"/>
        <end position="90"/>
    </location>
</feature>
<dbReference type="AlphaFoldDB" id="A0A2S4PNY6"/>
<name>A0A2S4PNY6_9PEZI</name>
<dbReference type="SUPFAM" id="SSF47473">
    <property type="entry name" value="EF-hand"/>
    <property type="match status" value="1"/>
</dbReference>
<feature type="compositionally biased region" description="Basic residues" evidence="4">
    <location>
        <begin position="131"/>
        <end position="141"/>
    </location>
</feature>
<dbReference type="Proteomes" id="UP000237438">
    <property type="component" value="Unassembled WGS sequence"/>
</dbReference>
<keyword evidence="2" id="KW-0677">Repeat</keyword>
<sequence>MDDDNTISDSDGDSDSSVNSISSSDDSSRINTTKRNKTKAQNTKNRPSKKKKSPPPPSTGTRKNKNSNRNNSNATQSQSNTSRSKLAREHGITAAQEQEIHEVFHLFAEESSSAISTSNAATSATEIANKTGRRSSAKKGNQKNNKNFTSKMKIHVSNIRRALTALSLTPTADELREYVSIMDPEGEGVVEYERFVAVCALKIESREVNNMDHQREVDEAWGLFVKEGDDRITLASLREVARSIGEDGISDELLRDMVLEANGGNGLAKGVEKREFEDVMRKAGVWR</sequence>
<dbReference type="EMBL" id="PEDP01001378">
    <property type="protein sequence ID" value="POS83750.1"/>
    <property type="molecule type" value="Genomic_DNA"/>
</dbReference>
<evidence type="ECO:0000256" key="4">
    <source>
        <dbReference type="SAM" id="MobiDB-lite"/>
    </source>
</evidence>
<dbReference type="STRING" id="225359.A0A2S4PNY6"/>
<reference evidence="5 6" key="1">
    <citation type="submission" date="2017-10" db="EMBL/GenBank/DDBJ databases">
        <title>Development of genomic resources for the powdery mildew, Erysiphe pulchra.</title>
        <authorList>
            <person name="Wadl P.A."/>
            <person name="Mack B.M."/>
            <person name="Moore G."/>
            <person name="Beltz S.B."/>
        </authorList>
    </citation>
    <scope>NUCLEOTIDE SEQUENCE [LARGE SCALE GENOMIC DNA]</scope>
    <source>
        <strain evidence="5">Cflorida</strain>
    </source>
</reference>
<feature type="compositionally biased region" description="Low complexity" evidence="4">
    <location>
        <begin position="67"/>
        <end position="84"/>
    </location>
</feature>
<dbReference type="InterPro" id="IPR050230">
    <property type="entry name" value="CALM/Myosin/TropC-like"/>
</dbReference>
<dbReference type="PANTHER" id="PTHR23048">
    <property type="entry name" value="MYOSIN LIGHT CHAIN 1, 3"/>
    <property type="match status" value="1"/>
</dbReference>
<proteinExistence type="predicted"/>
<dbReference type="OrthoDB" id="26525at2759"/>
<dbReference type="InterPro" id="IPR011992">
    <property type="entry name" value="EF-hand-dom_pair"/>
</dbReference>
<evidence type="ECO:0000256" key="1">
    <source>
        <dbReference type="ARBA" id="ARBA00020786"/>
    </source>
</evidence>
<keyword evidence="6" id="KW-1185">Reference proteome</keyword>